<proteinExistence type="predicted"/>
<evidence type="ECO:0000313" key="3">
    <source>
        <dbReference type="Proteomes" id="UP000467841"/>
    </source>
</evidence>
<dbReference type="Proteomes" id="UP000467841">
    <property type="component" value="Unassembled WGS sequence"/>
</dbReference>
<accession>A0A6D2IBN0</accession>
<feature type="region of interest" description="Disordered" evidence="1">
    <location>
        <begin position="22"/>
        <end position="155"/>
    </location>
</feature>
<keyword evidence="3" id="KW-1185">Reference proteome</keyword>
<evidence type="ECO:0000313" key="2">
    <source>
        <dbReference type="EMBL" id="CAA7023992.1"/>
    </source>
</evidence>
<protein>
    <submittedName>
        <fullName evidence="2">Uncharacterized protein</fullName>
    </submittedName>
</protein>
<reference evidence="2" key="1">
    <citation type="submission" date="2020-01" db="EMBL/GenBank/DDBJ databases">
        <authorList>
            <person name="Mishra B."/>
        </authorList>
    </citation>
    <scope>NUCLEOTIDE SEQUENCE [LARGE SCALE GENOMIC DNA]</scope>
</reference>
<dbReference type="AlphaFoldDB" id="A0A6D2IBN0"/>
<feature type="compositionally biased region" description="Basic and acidic residues" evidence="1">
    <location>
        <begin position="99"/>
        <end position="119"/>
    </location>
</feature>
<comment type="caution">
    <text evidence="2">The sequence shown here is derived from an EMBL/GenBank/DDBJ whole genome shotgun (WGS) entry which is preliminary data.</text>
</comment>
<feature type="compositionally biased region" description="Polar residues" evidence="1">
    <location>
        <begin position="57"/>
        <end position="77"/>
    </location>
</feature>
<gene>
    <name evidence="2" type="ORF">MERR_LOCUS11227</name>
</gene>
<feature type="compositionally biased region" description="Polar residues" evidence="1">
    <location>
        <begin position="145"/>
        <end position="155"/>
    </location>
</feature>
<evidence type="ECO:0000256" key="1">
    <source>
        <dbReference type="SAM" id="MobiDB-lite"/>
    </source>
</evidence>
<organism evidence="2 3">
    <name type="scientific">Microthlaspi erraticum</name>
    <dbReference type="NCBI Taxonomy" id="1685480"/>
    <lineage>
        <taxon>Eukaryota</taxon>
        <taxon>Viridiplantae</taxon>
        <taxon>Streptophyta</taxon>
        <taxon>Embryophyta</taxon>
        <taxon>Tracheophyta</taxon>
        <taxon>Spermatophyta</taxon>
        <taxon>Magnoliopsida</taxon>
        <taxon>eudicotyledons</taxon>
        <taxon>Gunneridae</taxon>
        <taxon>Pentapetalae</taxon>
        <taxon>rosids</taxon>
        <taxon>malvids</taxon>
        <taxon>Brassicales</taxon>
        <taxon>Brassicaceae</taxon>
        <taxon>Coluteocarpeae</taxon>
        <taxon>Microthlaspi</taxon>
    </lineage>
</organism>
<sequence>MHYGAKQWICTSNQFHSHNIYFGKSAHTDPGSNNPQSIHPKSHDHKPRTTAPRKQGGITSRPRNTTCVTHTITSSDQEGIVPRPDETLDQNHPSGRTQRTNDKSLGHDRPDRTDGRSQPDSRPNVLTDCPNGPVDPKPFLKPILHNSSPTTWPTY</sequence>
<dbReference type="EMBL" id="CACVBM020000854">
    <property type="protein sequence ID" value="CAA7023992.1"/>
    <property type="molecule type" value="Genomic_DNA"/>
</dbReference>
<name>A0A6D2IBN0_9BRAS</name>
<feature type="compositionally biased region" description="Polar residues" evidence="1">
    <location>
        <begin position="30"/>
        <end position="39"/>
    </location>
</feature>